<feature type="transmembrane region" description="Helical" evidence="7">
    <location>
        <begin position="137"/>
        <end position="161"/>
    </location>
</feature>
<keyword evidence="2 7" id="KW-0813">Transport</keyword>
<dbReference type="AlphaFoldDB" id="A0A9X2H400"/>
<feature type="transmembrane region" description="Helical" evidence="7">
    <location>
        <begin position="106"/>
        <end position="128"/>
    </location>
</feature>
<dbReference type="InterPro" id="IPR000515">
    <property type="entry name" value="MetI-like"/>
</dbReference>
<dbReference type="PANTHER" id="PTHR43744:SF12">
    <property type="entry name" value="ABC TRANSPORTER PERMEASE PROTEIN MG189-RELATED"/>
    <property type="match status" value="1"/>
</dbReference>
<dbReference type="OrthoDB" id="2063054at2"/>
<dbReference type="RefSeq" id="WP_156998994.1">
    <property type="nucleotide sequence ID" value="NZ_BAAANU010000002.1"/>
</dbReference>
<name>A0A9X2H400_9MICO</name>
<feature type="transmembrane region" description="Helical" evidence="7">
    <location>
        <begin position="230"/>
        <end position="251"/>
    </location>
</feature>
<evidence type="ECO:0000313" key="11">
    <source>
        <dbReference type="Proteomes" id="UP001139722"/>
    </source>
</evidence>
<accession>A0A9X2H400</accession>
<dbReference type="Proteomes" id="UP001139722">
    <property type="component" value="Unassembled WGS sequence"/>
</dbReference>
<dbReference type="Gene3D" id="1.10.3720.10">
    <property type="entry name" value="MetI-like"/>
    <property type="match status" value="1"/>
</dbReference>
<dbReference type="GO" id="GO:0005886">
    <property type="term" value="C:plasma membrane"/>
    <property type="evidence" value="ECO:0007669"/>
    <property type="project" value="UniProtKB-SubCell"/>
</dbReference>
<evidence type="ECO:0000256" key="3">
    <source>
        <dbReference type="ARBA" id="ARBA00022475"/>
    </source>
</evidence>
<gene>
    <name evidence="10" type="ORF">BJ978_000325</name>
</gene>
<keyword evidence="3" id="KW-1003">Cell membrane</keyword>
<evidence type="ECO:0000313" key="10">
    <source>
        <dbReference type="EMBL" id="MCP2369649.1"/>
    </source>
</evidence>
<dbReference type="Pfam" id="PF00528">
    <property type="entry name" value="BPD_transp_1"/>
    <property type="match status" value="1"/>
</dbReference>
<proteinExistence type="inferred from homology"/>
<feature type="compositionally biased region" description="Polar residues" evidence="8">
    <location>
        <begin position="12"/>
        <end position="24"/>
    </location>
</feature>
<dbReference type="InterPro" id="IPR035906">
    <property type="entry name" value="MetI-like_sf"/>
</dbReference>
<sequence>MTASLSPLAPSTERSTPPQPTDQQPGARRRAPSHSGFSAGWSRTVIVGLVTALLMIPFMWMISIAFKGPTETYSYPPKLIPESPTWENFVQVWTVSNLSVGMVNSLIVAVLAVAGNCIGAVAAGYAFAKIDFRGSKLLFLLVLATAMVPAVVQLIPLFLLVQDVPLVGGNDVIGQGGTGLLNTHLGLALPLLIQPLNIYLARQYFLDMPDEIADAGRIDGASEFRIFWNLYLPLAKPIVATIAILSFTGAWEDFLWPLVSTSSSSMQTLPLVLSSFTSSGAVQYGPMMASAIVASLPVVVLFLLTQRHFVNGLSAGGVKG</sequence>
<evidence type="ECO:0000259" key="9">
    <source>
        <dbReference type="PROSITE" id="PS50928"/>
    </source>
</evidence>
<comment type="similarity">
    <text evidence="7">Belongs to the binding-protein-dependent transport system permease family.</text>
</comment>
<evidence type="ECO:0000256" key="2">
    <source>
        <dbReference type="ARBA" id="ARBA00022448"/>
    </source>
</evidence>
<feature type="transmembrane region" description="Helical" evidence="7">
    <location>
        <begin position="284"/>
        <end position="304"/>
    </location>
</feature>
<evidence type="ECO:0000256" key="8">
    <source>
        <dbReference type="SAM" id="MobiDB-lite"/>
    </source>
</evidence>
<keyword evidence="10" id="KW-0762">Sugar transport</keyword>
<keyword evidence="6 7" id="KW-0472">Membrane</keyword>
<keyword evidence="11" id="KW-1185">Reference proteome</keyword>
<evidence type="ECO:0000256" key="5">
    <source>
        <dbReference type="ARBA" id="ARBA00022989"/>
    </source>
</evidence>
<dbReference type="GO" id="GO:0055085">
    <property type="term" value="P:transmembrane transport"/>
    <property type="evidence" value="ECO:0007669"/>
    <property type="project" value="InterPro"/>
</dbReference>
<dbReference type="EMBL" id="JAMZDY010000001">
    <property type="protein sequence ID" value="MCP2369649.1"/>
    <property type="molecule type" value="Genomic_DNA"/>
</dbReference>
<comment type="subcellular location">
    <subcellularLocation>
        <location evidence="1 7">Cell membrane</location>
        <topology evidence="1 7">Multi-pass membrane protein</topology>
    </subcellularLocation>
</comment>
<organism evidence="10 11">
    <name type="scientific">Agromyces terreus</name>
    <dbReference type="NCBI Taxonomy" id="424795"/>
    <lineage>
        <taxon>Bacteria</taxon>
        <taxon>Bacillati</taxon>
        <taxon>Actinomycetota</taxon>
        <taxon>Actinomycetes</taxon>
        <taxon>Micrococcales</taxon>
        <taxon>Microbacteriaceae</taxon>
        <taxon>Agromyces</taxon>
    </lineage>
</organism>
<feature type="transmembrane region" description="Helical" evidence="7">
    <location>
        <begin position="181"/>
        <end position="200"/>
    </location>
</feature>
<feature type="region of interest" description="Disordered" evidence="8">
    <location>
        <begin position="1"/>
        <end position="35"/>
    </location>
</feature>
<keyword evidence="5 7" id="KW-1133">Transmembrane helix</keyword>
<evidence type="ECO:0000256" key="4">
    <source>
        <dbReference type="ARBA" id="ARBA00022692"/>
    </source>
</evidence>
<dbReference type="PANTHER" id="PTHR43744">
    <property type="entry name" value="ABC TRANSPORTER PERMEASE PROTEIN MG189-RELATED-RELATED"/>
    <property type="match status" value="1"/>
</dbReference>
<evidence type="ECO:0000256" key="6">
    <source>
        <dbReference type="ARBA" id="ARBA00023136"/>
    </source>
</evidence>
<dbReference type="CDD" id="cd06261">
    <property type="entry name" value="TM_PBP2"/>
    <property type="match status" value="1"/>
</dbReference>
<feature type="transmembrane region" description="Helical" evidence="7">
    <location>
        <begin position="45"/>
        <end position="66"/>
    </location>
</feature>
<dbReference type="SUPFAM" id="SSF161098">
    <property type="entry name" value="MetI-like"/>
    <property type="match status" value="1"/>
</dbReference>
<reference evidence="10" key="1">
    <citation type="submission" date="2022-06" db="EMBL/GenBank/DDBJ databases">
        <title>Sequencing the genomes of 1000 actinobacteria strains.</title>
        <authorList>
            <person name="Klenk H.-P."/>
        </authorList>
    </citation>
    <scope>NUCLEOTIDE SEQUENCE</scope>
    <source>
        <strain evidence="10">DSM 22016</strain>
    </source>
</reference>
<dbReference type="PROSITE" id="PS50928">
    <property type="entry name" value="ABC_TM1"/>
    <property type="match status" value="1"/>
</dbReference>
<protein>
    <submittedName>
        <fullName evidence="10">Multiple sugar transport system permease protein</fullName>
    </submittedName>
</protein>
<evidence type="ECO:0000256" key="1">
    <source>
        <dbReference type="ARBA" id="ARBA00004651"/>
    </source>
</evidence>
<feature type="domain" description="ABC transmembrane type-1" evidence="9">
    <location>
        <begin position="102"/>
        <end position="305"/>
    </location>
</feature>
<comment type="caution">
    <text evidence="10">The sequence shown here is derived from an EMBL/GenBank/DDBJ whole genome shotgun (WGS) entry which is preliminary data.</text>
</comment>
<evidence type="ECO:0000256" key="7">
    <source>
        <dbReference type="RuleBase" id="RU363032"/>
    </source>
</evidence>
<keyword evidence="4 7" id="KW-0812">Transmembrane</keyword>